<evidence type="ECO:0000313" key="2">
    <source>
        <dbReference type="Proteomes" id="UP001275084"/>
    </source>
</evidence>
<dbReference type="AlphaFoldDB" id="A0AAJ0M8W4"/>
<keyword evidence="2" id="KW-1185">Reference proteome</keyword>
<gene>
    <name evidence="1" type="ORF">B0T25DRAFT_559419</name>
</gene>
<evidence type="ECO:0000313" key="1">
    <source>
        <dbReference type="EMBL" id="KAK3341831.1"/>
    </source>
</evidence>
<comment type="caution">
    <text evidence="1">The sequence shown here is derived from an EMBL/GenBank/DDBJ whole genome shotgun (WGS) entry which is preliminary data.</text>
</comment>
<reference evidence="1" key="1">
    <citation type="journal article" date="2023" name="Mol. Phylogenet. Evol.">
        <title>Genome-scale phylogeny and comparative genomics of the fungal order Sordariales.</title>
        <authorList>
            <person name="Hensen N."/>
            <person name="Bonometti L."/>
            <person name="Westerberg I."/>
            <person name="Brannstrom I.O."/>
            <person name="Guillou S."/>
            <person name="Cros-Aarteil S."/>
            <person name="Calhoun S."/>
            <person name="Haridas S."/>
            <person name="Kuo A."/>
            <person name="Mondo S."/>
            <person name="Pangilinan J."/>
            <person name="Riley R."/>
            <person name="LaButti K."/>
            <person name="Andreopoulos B."/>
            <person name="Lipzen A."/>
            <person name="Chen C."/>
            <person name="Yan M."/>
            <person name="Daum C."/>
            <person name="Ng V."/>
            <person name="Clum A."/>
            <person name="Steindorff A."/>
            <person name="Ohm R.A."/>
            <person name="Martin F."/>
            <person name="Silar P."/>
            <person name="Natvig D.O."/>
            <person name="Lalanne C."/>
            <person name="Gautier V."/>
            <person name="Ament-Velasquez S.L."/>
            <person name="Kruys A."/>
            <person name="Hutchinson M.I."/>
            <person name="Powell A.J."/>
            <person name="Barry K."/>
            <person name="Miller A.N."/>
            <person name="Grigoriev I.V."/>
            <person name="Debuchy R."/>
            <person name="Gladieux P."/>
            <person name="Hiltunen Thoren M."/>
            <person name="Johannesson H."/>
        </authorList>
    </citation>
    <scope>NUCLEOTIDE SEQUENCE</scope>
    <source>
        <strain evidence="1">CBS 955.72</strain>
    </source>
</reference>
<sequence>MFALATDVVTAFGTLACPAAEAGLDGAAVEAGWLDDMVARPPVETCAALCFASVRYLSWASLNFQQNGGGCSLNGTRGFGEGCPSDSQAGCGGVVTLLRGPNSRRGA</sequence>
<protein>
    <submittedName>
        <fullName evidence="1">Uncharacterized protein</fullName>
    </submittedName>
</protein>
<organism evidence="1 2">
    <name type="scientific">Lasiosphaeria hispida</name>
    <dbReference type="NCBI Taxonomy" id="260671"/>
    <lineage>
        <taxon>Eukaryota</taxon>
        <taxon>Fungi</taxon>
        <taxon>Dikarya</taxon>
        <taxon>Ascomycota</taxon>
        <taxon>Pezizomycotina</taxon>
        <taxon>Sordariomycetes</taxon>
        <taxon>Sordariomycetidae</taxon>
        <taxon>Sordariales</taxon>
        <taxon>Lasiosphaeriaceae</taxon>
        <taxon>Lasiosphaeria</taxon>
    </lineage>
</organism>
<dbReference type="EMBL" id="JAUIQD010000008">
    <property type="protein sequence ID" value="KAK3341831.1"/>
    <property type="molecule type" value="Genomic_DNA"/>
</dbReference>
<proteinExistence type="predicted"/>
<reference evidence="1" key="2">
    <citation type="submission" date="2023-06" db="EMBL/GenBank/DDBJ databases">
        <authorList>
            <consortium name="Lawrence Berkeley National Laboratory"/>
            <person name="Haridas S."/>
            <person name="Hensen N."/>
            <person name="Bonometti L."/>
            <person name="Westerberg I."/>
            <person name="Brannstrom I.O."/>
            <person name="Guillou S."/>
            <person name="Cros-Aarteil S."/>
            <person name="Calhoun S."/>
            <person name="Kuo A."/>
            <person name="Mondo S."/>
            <person name="Pangilinan J."/>
            <person name="Riley R."/>
            <person name="Labutti K."/>
            <person name="Andreopoulos B."/>
            <person name="Lipzen A."/>
            <person name="Chen C."/>
            <person name="Yanf M."/>
            <person name="Daum C."/>
            <person name="Ng V."/>
            <person name="Clum A."/>
            <person name="Steindorff A."/>
            <person name="Ohm R."/>
            <person name="Martin F."/>
            <person name="Silar P."/>
            <person name="Natvig D."/>
            <person name="Lalanne C."/>
            <person name="Gautier V."/>
            <person name="Ament-Velasquez S.L."/>
            <person name="Kruys A."/>
            <person name="Hutchinson M.I."/>
            <person name="Powell A.J."/>
            <person name="Barry K."/>
            <person name="Miller A.N."/>
            <person name="Grigoriev I.V."/>
            <person name="Debuchy R."/>
            <person name="Gladieux P."/>
            <person name="Thoren M.H."/>
            <person name="Johannesson H."/>
        </authorList>
    </citation>
    <scope>NUCLEOTIDE SEQUENCE</scope>
    <source>
        <strain evidence="1">CBS 955.72</strain>
    </source>
</reference>
<dbReference type="Proteomes" id="UP001275084">
    <property type="component" value="Unassembled WGS sequence"/>
</dbReference>
<name>A0AAJ0M8W4_9PEZI</name>
<accession>A0AAJ0M8W4</accession>